<evidence type="ECO:0000313" key="2">
    <source>
        <dbReference type="EMBL" id="KAK1327738.1"/>
    </source>
</evidence>
<dbReference type="Proteomes" id="UP001177744">
    <property type="component" value="Unassembled WGS sequence"/>
</dbReference>
<comment type="caution">
    <text evidence="2">The sequence shown here is derived from an EMBL/GenBank/DDBJ whole genome shotgun (WGS) entry which is preliminary data.</text>
</comment>
<sequence length="328" mass="37274">MARNLYGPGVRMGNWNEDIYLEEELMKDFLEKRDKGQLLIQRNRRLKSHLLRPMQLSVTEDGCVHFGDSVMLVSPDHPEPQADLFLPGDLSLCLTPDEIRAHLSDRFELPCGLSAAPTRIPVGRNTFTVLRVDREAIGQVLRFGQNFRLGITLGCETRCSQGQHLRPATPPRWVPSFSESLYLSSDHRTLLRSSKVSWLQEVYLTDEASYLNCWQAAFPDPQLRLEWEGLPVPANTRILINHSHTNRGLAVHRHLFLRTYFGKEAEVAAHTHLDTHRVEMPRNHWMLVTGSPRKEASTMLDVPKPPVEHAPALKPEPEPERAATPGAQ</sequence>
<reference evidence="2" key="1">
    <citation type="submission" date="2023-06" db="EMBL/GenBank/DDBJ databases">
        <title>Reference genome for the Northern bat (Eptesicus nilssonii), a most northern bat species.</title>
        <authorList>
            <person name="Laine V.N."/>
            <person name="Pulliainen A.T."/>
            <person name="Lilley T.M."/>
        </authorList>
    </citation>
    <scope>NUCLEOTIDE SEQUENCE</scope>
    <source>
        <strain evidence="2">BLF_Eptnil</strain>
        <tissue evidence="2">Kidney</tissue>
    </source>
</reference>
<dbReference type="GO" id="GO:0031514">
    <property type="term" value="C:motile cilium"/>
    <property type="evidence" value="ECO:0007669"/>
    <property type="project" value="TreeGrafter"/>
</dbReference>
<evidence type="ECO:0000313" key="3">
    <source>
        <dbReference type="Proteomes" id="UP001177744"/>
    </source>
</evidence>
<gene>
    <name evidence="2" type="ORF">QTO34_012644</name>
</gene>
<dbReference type="AlphaFoldDB" id="A0AA40HAT5"/>
<dbReference type="EMBL" id="JAULJE010000025">
    <property type="protein sequence ID" value="KAK1327738.1"/>
    <property type="molecule type" value="Genomic_DNA"/>
</dbReference>
<keyword evidence="3" id="KW-1185">Reference proteome</keyword>
<dbReference type="PANTHER" id="PTHR24274:SF1">
    <property type="entry name" value="CILIA- AND FLAGELLA-ASSOCIATED PROTEIN 161"/>
    <property type="match status" value="1"/>
</dbReference>
<protein>
    <recommendedName>
        <fullName evidence="4">Cilia and flagella associated protein 161</fullName>
    </recommendedName>
</protein>
<evidence type="ECO:0008006" key="4">
    <source>
        <dbReference type="Google" id="ProtNLM"/>
    </source>
</evidence>
<accession>A0AA40HAT5</accession>
<dbReference type="GO" id="GO:0060271">
    <property type="term" value="P:cilium assembly"/>
    <property type="evidence" value="ECO:0007669"/>
    <property type="project" value="TreeGrafter"/>
</dbReference>
<proteinExistence type="predicted"/>
<organism evidence="2 3">
    <name type="scientific">Cnephaeus nilssonii</name>
    <name type="common">Northern bat</name>
    <name type="synonym">Eptesicus nilssonii</name>
    <dbReference type="NCBI Taxonomy" id="3371016"/>
    <lineage>
        <taxon>Eukaryota</taxon>
        <taxon>Metazoa</taxon>
        <taxon>Chordata</taxon>
        <taxon>Craniata</taxon>
        <taxon>Vertebrata</taxon>
        <taxon>Euteleostomi</taxon>
        <taxon>Mammalia</taxon>
        <taxon>Eutheria</taxon>
        <taxon>Laurasiatheria</taxon>
        <taxon>Chiroptera</taxon>
        <taxon>Yangochiroptera</taxon>
        <taxon>Vespertilionidae</taxon>
        <taxon>Cnephaeus</taxon>
    </lineage>
</organism>
<evidence type="ECO:0000256" key="1">
    <source>
        <dbReference type="SAM" id="MobiDB-lite"/>
    </source>
</evidence>
<dbReference type="PANTHER" id="PTHR24274">
    <property type="entry name" value="CILIA- AND FLAGELLA-ASSOCIATED PROTEIN 161"/>
    <property type="match status" value="1"/>
</dbReference>
<dbReference type="Pfam" id="PF24569">
    <property type="entry name" value="CFAP161"/>
    <property type="match status" value="1"/>
</dbReference>
<name>A0AA40HAT5_CNENI</name>
<dbReference type="InterPro" id="IPR055325">
    <property type="entry name" value="CF161"/>
</dbReference>
<feature type="region of interest" description="Disordered" evidence="1">
    <location>
        <begin position="295"/>
        <end position="328"/>
    </location>
</feature>